<dbReference type="EMBL" id="FNCN01000058">
    <property type="protein sequence ID" value="SDI48612.1"/>
    <property type="molecule type" value="Genomic_DNA"/>
</dbReference>
<dbReference type="AlphaFoldDB" id="A0A1G8KYY8"/>
<dbReference type="GO" id="GO:0003677">
    <property type="term" value="F:DNA binding"/>
    <property type="evidence" value="ECO:0007669"/>
    <property type="project" value="InterPro"/>
</dbReference>
<evidence type="ECO:0000313" key="3">
    <source>
        <dbReference type="Proteomes" id="UP000198923"/>
    </source>
</evidence>
<dbReference type="STRING" id="504805.SAMN05421505_15814"/>
<dbReference type="Pfam" id="PF13560">
    <property type="entry name" value="HTH_31"/>
    <property type="match status" value="1"/>
</dbReference>
<keyword evidence="3" id="KW-1185">Reference proteome</keyword>
<dbReference type="CDD" id="cd00093">
    <property type="entry name" value="HTH_XRE"/>
    <property type="match status" value="1"/>
</dbReference>
<reference evidence="2 3" key="1">
    <citation type="submission" date="2016-10" db="EMBL/GenBank/DDBJ databases">
        <authorList>
            <person name="de Groot N.N."/>
        </authorList>
    </citation>
    <scope>NUCLEOTIDE SEQUENCE [LARGE SCALE GENOMIC DNA]</scope>
    <source>
        <strain evidence="2 3">CPCC 201354</strain>
    </source>
</reference>
<dbReference type="SMART" id="SM00530">
    <property type="entry name" value="HTH_XRE"/>
    <property type="match status" value="1"/>
</dbReference>
<sequence length="445" mass="49281">MNEVDILVGRRVAESRRRRGFSQLEFGARIGRSESWVSKVETGVIRLDSLTLAQTISDLLRVPLKHLIALDARTERENEPSEQGQALKLMHLLINPPDWEMWDEVKRRWFFGQAAASVMSMLDLLRSHPVQVRDLSDRLQSVSSGRHRLDSETLEGLEQVTLGYRRAYRSSSAFSLIGPAYGTLNVLLELAPDAGAHRDRVVSMIGQMGALVGTMLMLDLGDFDSSRQYLAIAARAGQQIEDPELLAFALGCRAFHAAYSGDRRAGLGFACGALDVAERGMHPITHGWLSAVASEMHASSGEGHECERLLDEAASHLERDAAAVEWLGIGLFNADKLTAYRGGGLMRLGRYAEAQNELLAALGRLDPALRKHRCTAHIDLAEAYVQDRKIDDGAEQAMDALKIIMETRHADSLKRVARLFTTVRPTRTPTVRRLGEKLIELKAIS</sequence>
<dbReference type="Proteomes" id="UP000198923">
    <property type="component" value="Unassembled WGS sequence"/>
</dbReference>
<proteinExistence type="predicted"/>
<evidence type="ECO:0000313" key="2">
    <source>
        <dbReference type="EMBL" id="SDI48612.1"/>
    </source>
</evidence>
<name>A0A1G8KYY8_9ACTN</name>
<dbReference type="SUPFAM" id="SSF47413">
    <property type="entry name" value="lambda repressor-like DNA-binding domains"/>
    <property type="match status" value="1"/>
</dbReference>
<accession>A0A1G8KYY8</accession>
<dbReference type="PROSITE" id="PS50943">
    <property type="entry name" value="HTH_CROC1"/>
    <property type="match status" value="1"/>
</dbReference>
<dbReference type="RefSeq" id="WP_176955767.1">
    <property type="nucleotide sequence ID" value="NZ_FNCN01000058.1"/>
</dbReference>
<organism evidence="2 3">
    <name type="scientific">Sinosporangium album</name>
    <dbReference type="NCBI Taxonomy" id="504805"/>
    <lineage>
        <taxon>Bacteria</taxon>
        <taxon>Bacillati</taxon>
        <taxon>Actinomycetota</taxon>
        <taxon>Actinomycetes</taxon>
        <taxon>Streptosporangiales</taxon>
        <taxon>Streptosporangiaceae</taxon>
        <taxon>Sinosporangium</taxon>
    </lineage>
</organism>
<dbReference type="InterPro" id="IPR010982">
    <property type="entry name" value="Lambda_DNA-bd_dom_sf"/>
</dbReference>
<evidence type="ECO:0000259" key="1">
    <source>
        <dbReference type="PROSITE" id="PS50943"/>
    </source>
</evidence>
<feature type="domain" description="HTH cro/C1-type" evidence="1">
    <location>
        <begin position="12"/>
        <end position="67"/>
    </location>
</feature>
<dbReference type="Gene3D" id="1.10.260.40">
    <property type="entry name" value="lambda repressor-like DNA-binding domains"/>
    <property type="match status" value="1"/>
</dbReference>
<dbReference type="InterPro" id="IPR001387">
    <property type="entry name" value="Cro/C1-type_HTH"/>
</dbReference>
<gene>
    <name evidence="2" type="ORF">SAMN05421505_15814</name>
</gene>
<protein>
    <submittedName>
        <fullName evidence="2">Helix-turn-helix domain-containing protein</fullName>
    </submittedName>
</protein>